<accession>A0A0C1VME2</accession>
<organism evidence="2 3">
    <name type="scientific">Vibrio owensii CAIM 1854 = LMG 25443</name>
    <dbReference type="NCBI Taxonomy" id="1229493"/>
    <lineage>
        <taxon>Bacteria</taxon>
        <taxon>Pseudomonadati</taxon>
        <taxon>Pseudomonadota</taxon>
        <taxon>Gammaproteobacteria</taxon>
        <taxon>Vibrionales</taxon>
        <taxon>Vibrionaceae</taxon>
        <taxon>Vibrio</taxon>
    </lineage>
</organism>
<name>A0A0C1VME2_9VIBR</name>
<evidence type="ECO:0000256" key="1">
    <source>
        <dbReference type="SAM" id="MobiDB-lite"/>
    </source>
</evidence>
<dbReference type="PATRIC" id="fig|1229493.5.peg.3818"/>
<dbReference type="Proteomes" id="UP000031586">
    <property type="component" value="Unassembled WGS sequence"/>
</dbReference>
<sequence length="112" mass="13068">MADKEKRFREPIRKNQEAKKDADAFINGDIGSQSKEEAQLEWYEVLEATDKTKASEKPVHINLNEYYREWGTKLAELDPQYANRKHLCQVLIAEGMSKLIEKTLKEQKKKDA</sequence>
<dbReference type="EMBL" id="JPRD01000044">
    <property type="protein sequence ID" value="KIF50993.1"/>
    <property type="molecule type" value="Genomic_DNA"/>
</dbReference>
<evidence type="ECO:0000313" key="3">
    <source>
        <dbReference type="Proteomes" id="UP000031586"/>
    </source>
</evidence>
<dbReference type="AlphaFoldDB" id="A0A0C1VME2"/>
<dbReference type="RefSeq" id="WP_020195288.1">
    <property type="nucleotide sequence ID" value="NZ_BAOH01000018.1"/>
</dbReference>
<protein>
    <submittedName>
        <fullName evidence="2">Uncharacterized protein</fullName>
    </submittedName>
</protein>
<reference evidence="2 3" key="1">
    <citation type="submission" date="2014-07" db="EMBL/GenBank/DDBJ databases">
        <title>Unique and conserved regions in Vibrio harveyi and related species in comparison with the shrimp pathogen Vibrio harveyi CAIM 1792.</title>
        <authorList>
            <person name="Espinoza-Valles I."/>
            <person name="Vora G."/>
            <person name="Leekitcharoenphon P."/>
            <person name="Ussery D."/>
            <person name="Hoj L."/>
            <person name="Gomez-Gil B."/>
        </authorList>
    </citation>
    <scope>NUCLEOTIDE SEQUENCE [LARGE SCALE GENOMIC DNA]</scope>
    <source>
        <strain evidence="3">CAIM 1854 / LMG 25443</strain>
    </source>
</reference>
<evidence type="ECO:0000313" key="2">
    <source>
        <dbReference type="EMBL" id="KIF50993.1"/>
    </source>
</evidence>
<proteinExistence type="predicted"/>
<feature type="region of interest" description="Disordered" evidence="1">
    <location>
        <begin position="1"/>
        <end position="20"/>
    </location>
</feature>
<gene>
    <name evidence="2" type="ORF">H735_22070</name>
</gene>
<comment type="caution">
    <text evidence="2">The sequence shown here is derived from an EMBL/GenBank/DDBJ whole genome shotgun (WGS) entry which is preliminary data.</text>
</comment>